<keyword evidence="6" id="KW-1185">Reference proteome</keyword>
<dbReference type="GO" id="GO:0005737">
    <property type="term" value="C:cytoplasm"/>
    <property type="evidence" value="ECO:0007669"/>
    <property type="project" value="TreeGrafter"/>
</dbReference>
<evidence type="ECO:0000313" key="6">
    <source>
        <dbReference type="Proteomes" id="UP000005954"/>
    </source>
</evidence>
<evidence type="ECO:0000313" key="5">
    <source>
        <dbReference type="EMBL" id="EAP75110.1"/>
    </source>
</evidence>
<dbReference type="AlphaFoldDB" id="A3SR87"/>
<dbReference type="InterPro" id="IPR017850">
    <property type="entry name" value="Alkaline_phosphatase_core_sf"/>
</dbReference>
<evidence type="ECO:0000256" key="1">
    <source>
        <dbReference type="ARBA" id="ARBA00022723"/>
    </source>
</evidence>
<keyword evidence="1" id="KW-0479">Metal-binding</keyword>
<organism evidence="5 6">
    <name type="scientific">Roseovarius nubinhibens (strain ATCC BAA-591 / DSM 15170 / ISM)</name>
    <dbReference type="NCBI Taxonomy" id="89187"/>
    <lineage>
        <taxon>Bacteria</taxon>
        <taxon>Pseudomonadati</taxon>
        <taxon>Pseudomonadota</taxon>
        <taxon>Alphaproteobacteria</taxon>
        <taxon>Rhodobacterales</taxon>
        <taxon>Roseobacteraceae</taxon>
        <taxon>Roseovarius</taxon>
    </lineage>
</organism>
<accession>A3SR87</accession>
<name>A3SR87_ROSNI</name>
<dbReference type="PANTHER" id="PTHR45953:SF1">
    <property type="entry name" value="IDURONATE 2-SULFATASE"/>
    <property type="match status" value="1"/>
</dbReference>
<comment type="caution">
    <text evidence="5">The sequence shown here is derived from an EMBL/GenBank/DDBJ whole genome shotgun (WGS) entry which is preliminary data.</text>
</comment>
<evidence type="ECO:0000256" key="3">
    <source>
        <dbReference type="SAM" id="MobiDB-lite"/>
    </source>
</evidence>
<dbReference type="SUPFAM" id="SSF53649">
    <property type="entry name" value="Alkaline phosphatase-like"/>
    <property type="match status" value="1"/>
</dbReference>
<dbReference type="PANTHER" id="PTHR45953">
    <property type="entry name" value="IDURONATE 2-SULFATASE"/>
    <property type="match status" value="1"/>
</dbReference>
<protein>
    <submittedName>
        <fullName evidence="5">Phosphonate monoester hydrolase, putative</fullName>
    </submittedName>
</protein>
<dbReference type="HOGENOM" id="CLU_006332_9_2_5"/>
<reference evidence="5 6" key="1">
    <citation type="submission" date="2005-12" db="EMBL/GenBank/DDBJ databases">
        <authorList>
            <person name="Moran M.A."/>
            <person name="Ferriera S."/>
            <person name="Johnson J."/>
            <person name="Kravitz S."/>
            <person name="Halpern A."/>
            <person name="Remington K."/>
            <person name="Beeson K."/>
            <person name="Tran B."/>
            <person name="Rogers Y.-H."/>
            <person name="Friedman R."/>
            <person name="Venter J.C."/>
        </authorList>
    </citation>
    <scope>NUCLEOTIDE SEQUENCE [LARGE SCALE GENOMIC DNA]</scope>
    <source>
        <strain evidence="6">ATCC BAA-591 / DSM 15170 / ISM</strain>
    </source>
</reference>
<dbReference type="eggNOG" id="COG3119">
    <property type="taxonomic scope" value="Bacteria"/>
</dbReference>
<feature type="compositionally biased region" description="Low complexity" evidence="3">
    <location>
        <begin position="516"/>
        <end position="525"/>
    </location>
</feature>
<evidence type="ECO:0000259" key="4">
    <source>
        <dbReference type="Pfam" id="PF00884"/>
    </source>
</evidence>
<dbReference type="STRING" id="89187.ISM_11000"/>
<evidence type="ECO:0000256" key="2">
    <source>
        <dbReference type="ARBA" id="ARBA00022801"/>
    </source>
</evidence>
<gene>
    <name evidence="5" type="ORF">ISM_11000</name>
</gene>
<feature type="domain" description="Sulfatase N-terminal" evidence="4">
    <location>
        <begin position="12"/>
        <end position="377"/>
    </location>
</feature>
<dbReference type="Gene3D" id="3.40.720.10">
    <property type="entry name" value="Alkaline Phosphatase, subunit A"/>
    <property type="match status" value="1"/>
</dbReference>
<dbReference type="Proteomes" id="UP000005954">
    <property type="component" value="Unassembled WGS sequence"/>
</dbReference>
<dbReference type="InterPro" id="IPR000917">
    <property type="entry name" value="Sulfatase_N"/>
</dbReference>
<dbReference type="EMBL" id="AALY01000004">
    <property type="protein sequence ID" value="EAP75110.1"/>
    <property type="molecule type" value="Genomic_DNA"/>
</dbReference>
<dbReference type="GO" id="GO:0008484">
    <property type="term" value="F:sulfuric ester hydrolase activity"/>
    <property type="evidence" value="ECO:0007669"/>
    <property type="project" value="TreeGrafter"/>
</dbReference>
<sequence>MLPEGAGVASKQNILFVVIDQLRADCVAGALANSARMRNLQALQSDAVSFAHHHSVTNPCGPSRVSILTGQYAMNHGVTRNGTPLAQDVPNLATEARRAGYAPRLYGYTDAAVDPRAHDPADPRMHSYEQVLPGFDEALEMRLEESWPWRGFLKAQGYDVPDYPAIFRSDGPRPDAPAFYRAEHSDTAFLTDRVIEDLRGRPQGWFAHVTYIRPHPPLVAPAPYNTLIDRDSLPAPIRPRPAAAERAAHPYNGPAMDQRPLAANVEGFPDLEESDENLAMLRAIYLGLAAEVDDHIGRLIAFLKDSGQYDETLIVVTADHGEMLGDHHQWGKMSYRNAAFHVPLIIRSPAHRAQFGRRVEAITESVDLAPTILDLIGKDIPDTMDGQSLRPFLEGQSPAGWRNHSFSELSYGDPLVPTRWQRDLGLAAEEANLSVLRTRDHVLVHFNGGLPPLLLARDGDHEAEVSADAAARDRMFEMTRQLLDHRMRHGGGPFRRSMITAEGLKRGTRGTGGAGATPLPLAQVS</sequence>
<proteinExistence type="predicted"/>
<dbReference type="Pfam" id="PF00884">
    <property type="entry name" value="Sulfatase"/>
    <property type="match status" value="1"/>
</dbReference>
<keyword evidence="2 5" id="KW-0378">Hydrolase</keyword>
<feature type="region of interest" description="Disordered" evidence="3">
    <location>
        <begin position="505"/>
        <end position="525"/>
    </location>
</feature>
<dbReference type="GO" id="GO:0046872">
    <property type="term" value="F:metal ion binding"/>
    <property type="evidence" value="ECO:0007669"/>
    <property type="project" value="UniProtKB-KW"/>
</dbReference>